<keyword evidence="3" id="KW-0732">Signal</keyword>
<reference evidence="5" key="2">
    <citation type="submission" date="2024-04" db="EMBL/GenBank/DDBJ databases">
        <authorList>
            <person name="Chen Y."/>
            <person name="Shah S."/>
            <person name="Dougan E. K."/>
            <person name="Thang M."/>
            <person name="Chan C."/>
        </authorList>
    </citation>
    <scope>NUCLEOTIDE SEQUENCE [LARGE SCALE GENOMIC DNA]</scope>
</reference>
<evidence type="ECO:0000256" key="2">
    <source>
        <dbReference type="SAM" id="MobiDB-lite"/>
    </source>
</evidence>
<comment type="caution">
    <text evidence="4">The sequence shown here is derived from an EMBL/GenBank/DDBJ whole genome shotgun (WGS) entry which is preliminary data.</text>
</comment>
<name>A0A9P1CUB9_9DINO</name>
<sequence length="211" mass="21901">MARIVGLALVLGALAALVTCFVPGLPGSAPAARQLPKGKDRKDGRDRFSGWSEQPVAKAEVQNQGTSWWGLRASAAAALALLLVLLPMDAAEAARSGGRMGGSSRGFAARPPPRAAVPRGGTARGSAGPRISIGIGAPMISPFGYAPLSPFSPFGYGGFGLGVPVPLGPVGPSVNDQMLQKQQAQDERKIDEQKQEIAALKKELEDLKLKK</sequence>
<proteinExistence type="predicted"/>
<organism evidence="4">
    <name type="scientific">Cladocopium goreaui</name>
    <dbReference type="NCBI Taxonomy" id="2562237"/>
    <lineage>
        <taxon>Eukaryota</taxon>
        <taxon>Sar</taxon>
        <taxon>Alveolata</taxon>
        <taxon>Dinophyceae</taxon>
        <taxon>Suessiales</taxon>
        <taxon>Symbiodiniaceae</taxon>
        <taxon>Cladocopium</taxon>
    </lineage>
</organism>
<evidence type="ECO:0000313" key="5">
    <source>
        <dbReference type="EMBL" id="CAL1151804.1"/>
    </source>
</evidence>
<accession>A0A9P1CUB9</accession>
<feature type="chain" id="PRO_5043270762" evidence="3">
    <location>
        <begin position="21"/>
        <end position="211"/>
    </location>
</feature>
<feature type="compositionally biased region" description="Basic and acidic residues" evidence="2">
    <location>
        <begin position="37"/>
        <end position="48"/>
    </location>
</feature>
<gene>
    <name evidence="4" type="ORF">C1SCF055_LOCUS24732</name>
</gene>
<dbReference type="EMBL" id="CAMXCT020002479">
    <property type="protein sequence ID" value="CAL1151804.1"/>
    <property type="molecule type" value="Genomic_DNA"/>
</dbReference>
<evidence type="ECO:0000313" key="6">
    <source>
        <dbReference type="Proteomes" id="UP001152797"/>
    </source>
</evidence>
<reference evidence="4" key="1">
    <citation type="submission" date="2022-10" db="EMBL/GenBank/DDBJ databases">
        <authorList>
            <person name="Chen Y."/>
            <person name="Dougan E. K."/>
            <person name="Chan C."/>
            <person name="Rhodes N."/>
            <person name="Thang M."/>
        </authorList>
    </citation>
    <scope>NUCLEOTIDE SEQUENCE</scope>
</reference>
<dbReference type="EMBL" id="CAMXCT030002479">
    <property type="protein sequence ID" value="CAL4785741.1"/>
    <property type="molecule type" value="Genomic_DNA"/>
</dbReference>
<feature type="signal peptide" evidence="3">
    <location>
        <begin position="1"/>
        <end position="20"/>
    </location>
</feature>
<feature type="coiled-coil region" evidence="1">
    <location>
        <begin position="183"/>
        <end position="210"/>
    </location>
</feature>
<evidence type="ECO:0000313" key="4">
    <source>
        <dbReference type="EMBL" id="CAI3998429.1"/>
    </source>
</evidence>
<feature type="region of interest" description="Disordered" evidence="2">
    <location>
        <begin position="29"/>
        <end position="56"/>
    </location>
</feature>
<evidence type="ECO:0000256" key="3">
    <source>
        <dbReference type="SAM" id="SignalP"/>
    </source>
</evidence>
<keyword evidence="6" id="KW-1185">Reference proteome</keyword>
<keyword evidence="1" id="KW-0175">Coiled coil</keyword>
<dbReference type="Proteomes" id="UP001152797">
    <property type="component" value="Unassembled WGS sequence"/>
</dbReference>
<protein>
    <submittedName>
        <fullName evidence="4">Uncharacterized protein</fullName>
    </submittedName>
</protein>
<dbReference type="EMBL" id="CAMXCT010002479">
    <property type="protein sequence ID" value="CAI3998429.1"/>
    <property type="molecule type" value="Genomic_DNA"/>
</dbReference>
<feature type="region of interest" description="Disordered" evidence="2">
    <location>
        <begin position="97"/>
        <end position="128"/>
    </location>
</feature>
<evidence type="ECO:0000256" key="1">
    <source>
        <dbReference type="SAM" id="Coils"/>
    </source>
</evidence>
<feature type="compositionally biased region" description="Low complexity" evidence="2">
    <location>
        <begin position="116"/>
        <end position="125"/>
    </location>
</feature>
<dbReference type="AlphaFoldDB" id="A0A9P1CUB9"/>